<protein>
    <submittedName>
        <fullName evidence="2">Uncharacterized protein</fullName>
    </submittedName>
</protein>
<accession>A0A2K3LI66</accession>
<organism evidence="2 3">
    <name type="scientific">Trifolium pratense</name>
    <name type="common">Red clover</name>
    <dbReference type="NCBI Taxonomy" id="57577"/>
    <lineage>
        <taxon>Eukaryota</taxon>
        <taxon>Viridiplantae</taxon>
        <taxon>Streptophyta</taxon>
        <taxon>Embryophyta</taxon>
        <taxon>Tracheophyta</taxon>
        <taxon>Spermatophyta</taxon>
        <taxon>Magnoliopsida</taxon>
        <taxon>eudicotyledons</taxon>
        <taxon>Gunneridae</taxon>
        <taxon>Pentapetalae</taxon>
        <taxon>rosids</taxon>
        <taxon>fabids</taxon>
        <taxon>Fabales</taxon>
        <taxon>Fabaceae</taxon>
        <taxon>Papilionoideae</taxon>
        <taxon>50 kb inversion clade</taxon>
        <taxon>NPAAA clade</taxon>
        <taxon>Hologalegina</taxon>
        <taxon>IRL clade</taxon>
        <taxon>Trifolieae</taxon>
        <taxon>Trifolium</taxon>
    </lineage>
</organism>
<reference evidence="2 3" key="1">
    <citation type="journal article" date="2014" name="Am. J. Bot.">
        <title>Genome assembly and annotation for red clover (Trifolium pratense; Fabaceae).</title>
        <authorList>
            <person name="Istvanek J."/>
            <person name="Jaros M."/>
            <person name="Krenek A."/>
            <person name="Repkova J."/>
        </authorList>
    </citation>
    <scope>NUCLEOTIDE SEQUENCE [LARGE SCALE GENOMIC DNA]</scope>
    <source>
        <strain evidence="3">cv. Tatra</strain>
        <tissue evidence="2">Young leaves</tissue>
    </source>
</reference>
<dbReference type="EMBL" id="ASHM01033712">
    <property type="protein sequence ID" value="PNX78222.1"/>
    <property type="molecule type" value="Genomic_DNA"/>
</dbReference>
<proteinExistence type="predicted"/>
<dbReference type="AlphaFoldDB" id="A0A2K3LI66"/>
<dbReference type="Proteomes" id="UP000236291">
    <property type="component" value="Unassembled WGS sequence"/>
</dbReference>
<feature type="region of interest" description="Disordered" evidence="1">
    <location>
        <begin position="1"/>
        <end position="21"/>
    </location>
</feature>
<evidence type="ECO:0000313" key="3">
    <source>
        <dbReference type="Proteomes" id="UP000236291"/>
    </source>
</evidence>
<comment type="caution">
    <text evidence="2">The sequence shown here is derived from an EMBL/GenBank/DDBJ whole genome shotgun (WGS) entry which is preliminary data.</text>
</comment>
<gene>
    <name evidence="2" type="ORF">L195_g034199</name>
</gene>
<evidence type="ECO:0000313" key="2">
    <source>
        <dbReference type="EMBL" id="PNX78222.1"/>
    </source>
</evidence>
<name>A0A2K3LI66_TRIPR</name>
<reference evidence="2 3" key="2">
    <citation type="journal article" date="2017" name="Front. Plant Sci.">
        <title>Gene Classification and Mining of Molecular Markers Useful in Red Clover (Trifolium pratense) Breeding.</title>
        <authorList>
            <person name="Istvanek J."/>
            <person name="Dluhosova J."/>
            <person name="Dluhos P."/>
            <person name="Patkova L."/>
            <person name="Nedelnik J."/>
            <person name="Repkova J."/>
        </authorList>
    </citation>
    <scope>NUCLEOTIDE SEQUENCE [LARGE SCALE GENOMIC DNA]</scope>
    <source>
        <strain evidence="3">cv. Tatra</strain>
        <tissue evidence="2">Young leaves</tissue>
    </source>
</reference>
<sequence>MRGGKSVVESEEAREKHRVKSGPAWALAQALALSPGEAQEKHQVKCFRTIREDDTTSPPKTLRHLG</sequence>
<evidence type="ECO:0000256" key="1">
    <source>
        <dbReference type="SAM" id="MobiDB-lite"/>
    </source>
</evidence>